<dbReference type="EMBL" id="JBHTJH010000004">
    <property type="protein sequence ID" value="MFD0861583.1"/>
    <property type="molecule type" value="Genomic_DNA"/>
</dbReference>
<feature type="region of interest" description="Disordered" evidence="1">
    <location>
        <begin position="170"/>
        <end position="190"/>
    </location>
</feature>
<dbReference type="SMART" id="SM00089">
    <property type="entry name" value="PKD"/>
    <property type="match status" value="1"/>
</dbReference>
<proteinExistence type="predicted"/>
<dbReference type="Gene3D" id="2.60.40.10">
    <property type="entry name" value="Immunoglobulins"/>
    <property type="match status" value="1"/>
</dbReference>
<dbReference type="PROSITE" id="PS50093">
    <property type="entry name" value="PKD"/>
    <property type="match status" value="1"/>
</dbReference>
<dbReference type="InterPro" id="IPR022409">
    <property type="entry name" value="PKD/Chitinase_dom"/>
</dbReference>
<accession>A0ABW3CV30</accession>
<evidence type="ECO:0000256" key="1">
    <source>
        <dbReference type="SAM" id="MobiDB-lite"/>
    </source>
</evidence>
<feature type="domain" description="PKD" evidence="3">
    <location>
        <begin position="52"/>
        <end position="137"/>
    </location>
</feature>
<dbReference type="InterPro" id="IPR013783">
    <property type="entry name" value="Ig-like_fold"/>
</dbReference>
<keyword evidence="2" id="KW-0472">Membrane</keyword>
<feature type="transmembrane region" description="Helical" evidence="2">
    <location>
        <begin position="12"/>
        <end position="30"/>
    </location>
</feature>
<dbReference type="Pfam" id="PF18911">
    <property type="entry name" value="PKD_4"/>
    <property type="match status" value="1"/>
</dbReference>
<reference evidence="5" key="1">
    <citation type="journal article" date="2019" name="Int. J. Syst. Evol. Microbiol.">
        <title>The Global Catalogue of Microorganisms (GCM) 10K type strain sequencing project: providing services to taxonomists for standard genome sequencing and annotation.</title>
        <authorList>
            <consortium name="The Broad Institute Genomics Platform"/>
            <consortium name="The Broad Institute Genome Sequencing Center for Infectious Disease"/>
            <person name="Wu L."/>
            <person name="Ma J."/>
        </authorList>
    </citation>
    <scope>NUCLEOTIDE SEQUENCE [LARGE SCALE GENOMIC DNA]</scope>
    <source>
        <strain evidence="5">CCUG 62952</strain>
    </source>
</reference>
<dbReference type="SUPFAM" id="SSF49299">
    <property type="entry name" value="PKD domain"/>
    <property type="match status" value="1"/>
</dbReference>
<evidence type="ECO:0000313" key="5">
    <source>
        <dbReference type="Proteomes" id="UP001596978"/>
    </source>
</evidence>
<name>A0ABW3CV30_9FLAO</name>
<gene>
    <name evidence="4" type="ORF">ACFQ1M_05155</name>
</gene>
<sequence length="340" mass="36869">MKKQFKAQNKSIVLKNTLWQMFAVIVLFAYSCDDLDKYELPEAGSIPDATPPEANFVATQNEGPDDQWKTYSFSNQSTSATSYRWDFGDGNTSTELEPSNTYPGEGSFTVSLTAQDNLGVASTYSEVIDVVEPEAAAIPDPVLVNADFDRLPKSSGSDCTCSAWINRSLGDQGESSSGNGGSNNLIKFDNNEPDHAYQEFEVAPNADYTISMVANFRSPMGGSFPSMLEVRVLAGTGYVDGYSPTYYTETTEFPQDNFGYTSIAQVENPANNLFEETISNPNDSGYLTYTYTFNSGPNNSVALFIRGIGGPATGGNGGNYGYNSGDEELRVDFVEITAIN</sequence>
<dbReference type="InterPro" id="IPR035986">
    <property type="entry name" value="PKD_dom_sf"/>
</dbReference>
<dbReference type="CDD" id="cd00146">
    <property type="entry name" value="PKD"/>
    <property type="match status" value="1"/>
</dbReference>
<protein>
    <submittedName>
        <fullName evidence="4">PKD domain-containing protein</fullName>
    </submittedName>
</protein>
<organism evidence="4 5">
    <name type="scientific">Sungkyunkwania multivorans</name>
    <dbReference type="NCBI Taxonomy" id="1173618"/>
    <lineage>
        <taxon>Bacteria</taxon>
        <taxon>Pseudomonadati</taxon>
        <taxon>Bacteroidota</taxon>
        <taxon>Flavobacteriia</taxon>
        <taxon>Flavobacteriales</taxon>
        <taxon>Flavobacteriaceae</taxon>
        <taxon>Sungkyunkwania</taxon>
    </lineage>
</organism>
<evidence type="ECO:0000259" key="3">
    <source>
        <dbReference type="PROSITE" id="PS50093"/>
    </source>
</evidence>
<dbReference type="PROSITE" id="PS51257">
    <property type="entry name" value="PROKAR_LIPOPROTEIN"/>
    <property type="match status" value="1"/>
</dbReference>
<dbReference type="RefSeq" id="WP_386404870.1">
    <property type="nucleotide sequence ID" value="NZ_JBHTJH010000004.1"/>
</dbReference>
<dbReference type="InterPro" id="IPR000601">
    <property type="entry name" value="PKD_dom"/>
</dbReference>
<comment type="caution">
    <text evidence="4">The sequence shown here is derived from an EMBL/GenBank/DDBJ whole genome shotgun (WGS) entry which is preliminary data.</text>
</comment>
<dbReference type="Proteomes" id="UP001596978">
    <property type="component" value="Unassembled WGS sequence"/>
</dbReference>
<evidence type="ECO:0000256" key="2">
    <source>
        <dbReference type="SAM" id="Phobius"/>
    </source>
</evidence>
<keyword evidence="2" id="KW-1133">Transmembrane helix</keyword>
<keyword evidence="2" id="KW-0812">Transmembrane</keyword>
<evidence type="ECO:0000313" key="4">
    <source>
        <dbReference type="EMBL" id="MFD0861583.1"/>
    </source>
</evidence>
<keyword evidence="5" id="KW-1185">Reference proteome</keyword>